<feature type="compositionally biased region" description="Polar residues" evidence="1">
    <location>
        <begin position="1"/>
        <end position="11"/>
    </location>
</feature>
<dbReference type="EMBL" id="CP047898">
    <property type="protein sequence ID" value="QHK21316.1"/>
    <property type="molecule type" value="Genomic_DNA"/>
</dbReference>
<name>A0A6P1NLR1_9MICC</name>
<evidence type="ECO:0000256" key="1">
    <source>
        <dbReference type="SAM" id="MobiDB-lite"/>
    </source>
</evidence>
<dbReference type="KEGG" id="psey:GU243_18190"/>
<gene>
    <name evidence="2" type="ORF">GU243_18190</name>
</gene>
<dbReference type="Proteomes" id="UP000464186">
    <property type="component" value="Chromosome"/>
</dbReference>
<proteinExistence type="predicted"/>
<protein>
    <recommendedName>
        <fullName evidence="4">DUF5302 domain-containing protein</fullName>
    </recommendedName>
</protein>
<keyword evidence="3" id="KW-1185">Reference proteome</keyword>
<feature type="region of interest" description="Disordered" evidence="1">
    <location>
        <begin position="1"/>
        <end position="70"/>
    </location>
</feature>
<organism evidence="2 3">
    <name type="scientific">Pseudarthrobacter psychrotolerans</name>
    <dbReference type="NCBI Taxonomy" id="2697569"/>
    <lineage>
        <taxon>Bacteria</taxon>
        <taxon>Bacillati</taxon>
        <taxon>Actinomycetota</taxon>
        <taxon>Actinomycetes</taxon>
        <taxon>Micrococcales</taxon>
        <taxon>Micrococcaceae</taxon>
        <taxon>Pseudarthrobacter</taxon>
    </lineage>
</organism>
<evidence type="ECO:0008006" key="4">
    <source>
        <dbReference type="Google" id="ProtNLM"/>
    </source>
</evidence>
<evidence type="ECO:0000313" key="2">
    <source>
        <dbReference type="EMBL" id="QHK21316.1"/>
    </source>
</evidence>
<sequence length="70" mass="7379">MTENNTPSHPESTPDDAEAKGIRAGLTEAQRAMLASKSRGGDAGLQSVGKSHKPTHVSGKQGPAEKKVRW</sequence>
<dbReference type="AlphaFoldDB" id="A0A6P1NLR1"/>
<accession>A0A6P1NLR1</accession>
<evidence type="ECO:0000313" key="3">
    <source>
        <dbReference type="Proteomes" id="UP000464186"/>
    </source>
</evidence>
<reference evidence="2 3" key="1">
    <citation type="submission" date="2020-01" db="EMBL/GenBank/DDBJ databases">
        <title>Pseudarthrobacter psychrotolerans sp. nov., isolated from antarctic soil.</title>
        <authorList>
            <person name="Shin Y."/>
            <person name="Park W."/>
        </authorList>
    </citation>
    <scope>NUCLEOTIDE SEQUENCE [LARGE SCALE GENOMIC DNA]</scope>
    <source>
        <strain evidence="2 3">YJ56</strain>
    </source>
</reference>